<comment type="caution">
    <text evidence="1">The sequence shown here is derived from an EMBL/GenBank/DDBJ whole genome shotgun (WGS) entry which is preliminary data.</text>
</comment>
<keyword evidence="2" id="KW-1185">Reference proteome</keyword>
<protein>
    <submittedName>
        <fullName evidence="1">Cupin domain-containing protein</fullName>
    </submittedName>
</protein>
<dbReference type="AlphaFoldDB" id="A0A5S4G9A1"/>
<dbReference type="InterPro" id="IPR014710">
    <property type="entry name" value="RmlC-like_jellyroll"/>
</dbReference>
<accession>A0A5S4G9A1</accession>
<sequence>MHSHNCDEHVTVLEGEAEVCVAGEVTRLTRFDTTYIRGPGLSCRVLMAGRRAAPAWR</sequence>
<dbReference type="OrthoDB" id="9090296at2"/>
<name>A0A5S4G9A1_9ACTN</name>
<dbReference type="SUPFAM" id="SSF51182">
    <property type="entry name" value="RmlC-like cupins"/>
    <property type="match status" value="1"/>
</dbReference>
<organism evidence="1 2">
    <name type="scientific">Nonomuraea turkmeniaca</name>
    <dbReference type="NCBI Taxonomy" id="103838"/>
    <lineage>
        <taxon>Bacteria</taxon>
        <taxon>Bacillati</taxon>
        <taxon>Actinomycetota</taxon>
        <taxon>Actinomycetes</taxon>
        <taxon>Streptosporangiales</taxon>
        <taxon>Streptosporangiaceae</taxon>
        <taxon>Nonomuraea</taxon>
    </lineage>
</organism>
<dbReference type="InterPro" id="IPR011051">
    <property type="entry name" value="RmlC_Cupin_sf"/>
</dbReference>
<dbReference type="Gene3D" id="2.60.120.10">
    <property type="entry name" value="Jelly Rolls"/>
    <property type="match status" value="1"/>
</dbReference>
<proteinExistence type="predicted"/>
<dbReference type="Proteomes" id="UP000309128">
    <property type="component" value="Unassembled WGS sequence"/>
</dbReference>
<evidence type="ECO:0000313" key="1">
    <source>
        <dbReference type="EMBL" id="TMR22570.1"/>
    </source>
</evidence>
<gene>
    <name evidence="1" type="ORF">ETD86_11310</name>
</gene>
<dbReference type="EMBL" id="VCKY01000028">
    <property type="protein sequence ID" value="TMR22570.1"/>
    <property type="molecule type" value="Genomic_DNA"/>
</dbReference>
<evidence type="ECO:0000313" key="2">
    <source>
        <dbReference type="Proteomes" id="UP000309128"/>
    </source>
</evidence>
<reference evidence="1 2" key="1">
    <citation type="submission" date="2019-05" db="EMBL/GenBank/DDBJ databases">
        <title>Draft genome sequence of Nonomuraea turkmeniaca DSM 43926.</title>
        <authorList>
            <person name="Saricaoglu S."/>
            <person name="Isik K."/>
        </authorList>
    </citation>
    <scope>NUCLEOTIDE SEQUENCE [LARGE SCALE GENOMIC DNA]</scope>
    <source>
        <strain evidence="1 2">DSM 43926</strain>
    </source>
</reference>